<feature type="region of interest" description="Disordered" evidence="1">
    <location>
        <begin position="363"/>
        <end position="400"/>
    </location>
</feature>
<evidence type="ECO:0008006" key="4">
    <source>
        <dbReference type="Google" id="ProtNLM"/>
    </source>
</evidence>
<evidence type="ECO:0000313" key="2">
    <source>
        <dbReference type="EMBL" id="KAG5504430.1"/>
    </source>
</evidence>
<proteinExistence type="predicted"/>
<dbReference type="GeneID" id="94290930"/>
<evidence type="ECO:0000313" key="3">
    <source>
        <dbReference type="Proteomes" id="UP000674318"/>
    </source>
</evidence>
<gene>
    <name evidence="2" type="ORF">JKF63_04882</name>
</gene>
<reference evidence="2 3" key="1">
    <citation type="submission" date="2021-02" db="EMBL/GenBank/DDBJ databases">
        <title>Porcisia hertigi Genome sequencing and assembly.</title>
        <authorList>
            <person name="Almutairi H."/>
            <person name="Gatherer D."/>
        </authorList>
    </citation>
    <scope>NUCLEOTIDE SEQUENCE [LARGE SCALE GENOMIC DNA]</scope>
    <source>
        <strain evidence="2 3">C119</strain>
    </source>
</reference>
<dbReference type="EMBL" id="JAFJZO010000023">
    <property type="protein sequence ID" value="KAG5504430.1"/>
    <property type="molecule type" value="Genomic_DNA"/>
</dbReference>
<evidence type="ECO:0000256" key="1">
    <source>
        <dbReference type="SAM" id="MobiDB-lite"/>
    </source>
</evidence>
<accession>A0A836IUY3</accession>
<protein>
    <recommendedName>
        <fullName evidence="4">Swiss Army Knife RNA repair protein HAD domain-containing protein</fullName>
    </recommendedName>
</protein>
<dbReference type="RefSeq" id="XP_067757053.1">
    <property type="nucleotide sequence ID" value="XM_067900853.1"/>
</dbReference>
<comment type="caution">
    <text evidence="2">The sequence shown here is derived from an EMBL/GenBank/DDBJ whole genome shotgun (WGS) entry which is preliminary data.</text>
</comment>
<keyword evidence="3" id="KW-1185">Reference proteome</keyword>
<name>A0A836IUY3_9TRYP</name>
<dbReference type="AlphaFoldDB" id="A0A836IUY3"/>
<feature type="compositionally biased region" description="Low complexity" evidence="1">
    <location>
        <begin position="382"/>
        <end position="393"/>
    </location>
</feature>
<dbReference type="KEGG" id="phet:94290930"/>
<sequence length="462" mass="49884">MVELHIFDFDGTIFFSPAVDPDALAAALAAAGDLSACDAAVAAKKLHGKLRSPVFSGGLGWYQSLSTMSPPAVPDRPDEATWFVQPILAHIRAIVEVRNALLKKRGPTTGKESSPPEAADLPLIYVLTGRDGKYRDRIWTLMQQVGLDKEIEDILLKPNEVAGTVKHKLNHFFSLAQFHQPARIFYYEDRAEQGAKLLEGMRVLEKMLYPDVNDKPNDAVSGCSVDLKTDRVGVVTFDVAGGDQAASPGCDVRGAVPPPSSVLHVPQPTVVSCADRKGPTPKETDGNNANFKTLAASLLASPYSLLRDACYPVDQHVLFYSHSPTNTSLGASTAAAAAALRQAERQAQHWVEGTVHFYNTKGDCKSRDQSEGGRPITRETGSSACSSTSGSVSHPKRTRAYNKRALRSSINFTIPPPFVFIMVLLPSALSGRSSHMLSGEQLLALLRTLEEEQRRAGKAAVA</sequence>
<dbReference type="Proteomes" id="UP000674318">
    <property type="component" value="Unassembled WGS sequence"/>
</dbReference>
<dbReference type="OrthoDB" id="5596992at2759"/>
<organism evidence="2 3">
    <name type="scientific">Porcisia hertigi</name>
    <dbReference type="NCBI Taxonomy" id="2761500"/>
    <lineage>
        <taxon>Eukaryota</taxon>
        <taxon>Discoba</taxon>
        <taxon>Euglenozoa</taxon>
        <taxon>Kinetoplastea</taxon>
        <taxon>Metakinetoplastina</taxon>
        <taxon>Trypanosomatida</taxon>
        <taxon>Trypanosomatidae</taxon>
        <taxon>Leishmaniinae</taxon>
        <taxon>Porcisia</taxon>
    </lineage>
</organism>